<dbReference type="GO" id="GO:0005634">
    <property type="term" value="C:nucleus"/>
    <property type="evidence" value="ECO:0007669"/>
    <property type="project" value="TreeGrafter"/>
</dbReference>
<dbReference type="Proteomes" id="UP001432146">
    <property type="component" value="Unassembled WGS sequence"/>
</dbReference>
<dbReference type="InterPro" id="IPR050331">
    <property type="entry name" value="Zinc_finger"/>
</dbReference>
<dbReference type="Gene3D" id="3.30.160.60">
    <property type="entry name" value="Classic Zinc Finger"/>
    <property type="match status" value="3"/>
</dbReference>
<evidence type="ECO:0000256" key="2">
    <source>
        <dbReference type="ARBA" id="ARBA00023163"/>
    </source>
</evidence>
<organism evidence="6 7">
    <name type="scientific">Tetragonisca angustula</name>
    <dbReference type="NCBI Taxonomy" id="166442"/>
    <lineage>
        <taxon>Eukaryota</taxon>
        <taxon>Metazoa</taxon>
        <taxon>Ecdysozoa</taxon>
        <taxon>Arthropoda</taxon>
        <taxon>Hexapoda</taxon>
        <taxon>Insecta</taxon>
        <taxon>Pterygota</taxon>
        <taxon>Neoptera</taxon>
        <taxon>Endopterygota</taxon>
        <taxon>Hymenoptera</taxon>
        <taxon>Apocrita</taxon>
        <taxon>Aculeata</taxon>
        <taxon>Apoidea</taxon>
        <taxon>Anthophila</taxon>
        <taxon>Apidae</taxon>
        <taxon>Tetragonisca</taxon>
    </lineage>
</organism>
<dbReference type="PANTHER" id="PTHR16515:SF21">
    <property type="entry name" value="PR DOMAIN ZINC FINGER PROTEIN 13"/>
    <property type="match status" value="1"/>
</dbReference>
<dbReference type="GO" id="GO:0008270">
    <property type="term" value="F:zinc ion binding"/>
    <property type="evidence" value="ECO:0007669"/>
    <property type="project" value="UniProtKB-KW"/>
</dbReference>
<dbReference type="GO" id="GO:0008757">
    <property type="term" value="F:S-adenosylmethionine-dependent methyltransferase activity"/>
    <property type="evidence" value="ECO:0007669"/>
    <property type="project" value="UniProtKB-ARBA"/>
</dbReference>
<reference evidence="6 7" key="1">
    <citation type="submission" date="2024-05" db="EMBL/GenBank/DDBJ databases">
        <title>The nuclear and mitochondrial genome assemblies of Tetragonisca angustula (Apidae: Meliponini), a tiny yet remarkable pollinator in the Neotropics.</title>
        <authorList>
            <person name="Ferrari R."/>
            <person name="Ricardo P.C."/>
            <person name="Dias F.C."/>
            <person name="Araujo N.S."/>
            <person name="Soares D.O."/>
            <person name="Zhou Q.-S."/>
            <person name="Zhu C.-D."/>
            <person name="Coutinho L."/>
            <person name="Airas M.C."/>
            <person name="Batista T.M."/>
        </authorList>
    </citation>
    <scope>NUCLEOTIDE SEQUENCE [LARGE SCALE GENOMIC DNA]</scope>
    <source>
        <strain evidence="6">ASF017062</strain>
        <tissue evidence="6">Abdomen</tissue>
    </source>
</reference>
<protein>
    <recommendedName>
        <fullName evidence="5">C2H2-type domain-containing protein</fullName>
    </recommendedName>
</protein>
<evidence type="ECO:0000256" key="4">
    <source>
        <dbReference type="SAM" id="MobiDB-lite"/>
    </source>
</evidence>
<evidence type="ECO:0000313" key="6">
    <source>
        <dbReference type="EMBL" id="KAK9296514.1"/>
    </source>
</evidence>
<dbReference type="PANTHER" id="PTHR16515">
    <property type="entry name" value="PR DOMAIN ZINC FINGER PROTEIN"/>
    <property type="match status" value="1"/>
</dbReference>
<dbReference type="GO" id="GO:0008276">
    <property type="term" value="F:protein methyltransferase activity"/>
    <property type="evidence" value="ECO:0007669"/>
    <property type="project" value="UniProtKB-ARBA"/>
</dbReference>
<dbReference type="Pfam" id="PF21549">
    <property type="entry name" value="PRDM2_PR"/>
    <property type="match status" value="1"/>
</dbReference>
<evidence type="ECO:0000256" key="1">
    <source>
        <dbReference type="ARBA" id="ARBA00023015"/>
    </source>
</evidence>
<evidence type="ECO:0000256" key="3">
    <source>
        <dbReference type="PROSITE-ProRule" id="PRU00042"/>
    </source>
</evidence>
<evidence type="ECO:0000259" key="5">
    <source>
        <dbReference type="PROSITE" id="PS50157"/>
    </source>
</evidence>
<feature type="domain" description="C2H2-type" evidence="5">
    <location>
        <begin position="342"/>
        <end position="369"/>
    </location>
</feature>
<proteinExistence type="predicted"/>
<dbReference type="InterPro" id="IPR046341">
    <property type="entry name" value="SET_dom_sf"/>
</dbReference>
<dbReference type="EMBL" id="JAWNGG020000211">
    <property type="protein sequence ID" value="KAK9296514.1"/>
    <property type="molecule type" value="Genomic_DNA"/>
</dbReference>
<feature type="domain" description="C2H2-type" evidence="5">
    <location>
        <begin position="370"/>
        <end position="397"/>
    </location>
</feature>
<keyword evidence="3" id="KW-0479">Metal-binding</keyword>
<dbReference type="AlphaFoldDB" id="A0AAW0ZFX0"/>
<dbReference type="FunFam" id="3.30.160.60:FF:000616">
    <property type="entry name" value="PR domain zinc finger protein 13"/>
    <property type="match status" value="1"/>
</dbReference>
<dbReference type="PROSITE" id="PS50157">
    <property type="entry name" value="ZINC_FINGER_C2H2_2"/>
    <property type="match status" value="3"/>
</dbReference>
<feature type="compositionally biased region" description="Low complexity" evidence="4">
    <location>
        <begin position="239"/>
        <end position="274"/>
    </location>
</feature>
<keyword evidence="2" id="KW-0804">Transcription</keyword>
<gene>
    <name evidence="6" type="ORF">QLX08_009505</name>
</gene>
<dbReference type="PROSITE" id="PS00028">
    <property type="entry name" value="ZINC_FINGER_C2H2_1"/>
    <property type="match status" value="3"/>
</dbReference>
<dbReference type="InterPro" id="IPR036236">
    <property type="entry name" value="Znf_C2H2_sf"/>
</dbReference>
<keyword evidence="7" id="KW-1185">Reference proteome</keyword>
<dbReference type="GO" id="GO:0010468">
    <property type="term" value="P:regulation of gene expression"/>
    <property type="evidence" value="ECO:0007669"/>
    <property type="project" value="TreeGrafter"/>
</dbReference>
<comment type="caution">
    <text evidence="6">The sequence shown here is derived from an EMBL/GenBank/DDBJ whole genome shotgun (WGS) entry which is preliminary data.</text>
</comment>
<dbReference type="Gene3D" id="2.170.270.10">
    <property type="entry name" value="SET domain"/>
    <property type="match status" value="1"/>
</dbReference>
<keyword evidence="3" id="KW-0862">Zinc</keyword>
<dbReference type="GO" id="GO:0008170">
    <property type="term" value="F:N-methyltransferase activity"/>
    <property type="evidence" value="ECO:0007669"/>
    <property type="project" value="UniProtKB-ARBA"/>
</dbReference>
<feature type="region of interest" description="Disordered" evidence="4">
    <location>
        <begin position="239"/>
        <end position="295"/>
    </location>
</feature>
<keyword evidence="3" id="KW-0863">Zinc-finger</keyword>
<dbReference type="SUPFAM" id="SSF57667">
    <property type="entry name" value="beta-beta-alpha zinc fingers"/>
    <property type="match status" value="2"/>
</dbReference>
<dbReference type="InterPro" id="IPR001214">
    <property type="entry name" value="SET_dom"/>
</dbReference>
<sequence>MEQTSAILYPVVNENALMIDIEVFEKTSSSEAYFSRSKVRAASHLGKDSLTEVVDVSKLSQKSTSVIQLVEIADAQGRLYCINGLVNTSCWLKIVTFANDCQSSNVLLMTTDKGVILKTLRNINPGEPLLMWFAENILAILDIPFLKPYNIQGQNRYICHICDNLFEYPNPLKIHLALKCSRLDNNHLWCTLAKEFDSSLKPNLCASNPSFKFKLTKSSQVASNRISSTSVQITDITVSTNDNSSQSSNQISPSSSNSLSSDSQISSNSSTQRTSIRKDIPHRQSAFKPYSNQNKNISPLMRNETVLAPYSVQTIVSPSTADIHAAHMETIVSNLGKSGQGHLCIYCGKIYSRKYGLKIHIRTHTGYKPLKCKYCLRAFGDPSNLNKHVRLHAGGETPYKCALCGKILVRRRDLERHLKSRHVENRDTDHTSDSSDEIDV</sequence>
<dbReference type="InterPro" id="IPR013087">
    <property type="entry name" value="Znf_C2H2_type"/>
</dbReference>
<dbReference type="Pfam" id="PF00096">
    <property type="entry name" value="zf-C2H2"/>
    <property type="match status" value="3"/>
</dbReference>
<dbReference type="SMART" id="SM00355">
    <property type="entry name" value="ZnF_C2H2"/>
    <property type="match status" value="4"/>
</dbReference>
<name>A0AAW0ZFX0_9HYME</name>
<evidence type="ECO:0000313" key="7">
    <source>
        <dbReference type="Proteomes" id="UP001432146"/>
    </source>
</evidence>
<keyword evidence="1" id="KW-0805">Transcription regulation</keyword>
<feature type="domain" description="C2H2-type" evidence="5">
    <location>
        <begin position="399"/>
        <end position="427"/>
    </location>
</feature>
<accession>A0AAW0ZFX0</accession>